<reference evidence="1" key="1">
    <citation type="submission" date="2019-09" db="EMBL/GenBank/DDBJ databases">
        <title>Draft genome information of white flower Hibiscus syriacus.</title>
        <authorList>
            <person name="Kim Y.-M."/>
        </authorList>
    </citation>
    <scope>NUCLEOTIDE SEQUENCE [LARGE SCALE GENOMIC DNA]</scope>
    <source>
        <strain evidence="1">YM2019G1</strain>
    </source>
</reference>
<dbReference type="AlphaFoldDB" id="A0A6A2Z8V8"/>
<organism evidence="1 2">
    <name type="scientific">Hibiscus syriacus</name>
    <name type="common">Rose of Sharon</name>
    <dbReference type="NCBI Taxonomy" id="106335"/>
    <lineage>
        <taxon>Eukaryota</taxon>
        <taxon>Viridiplantae</taxon>
        <taxon>Streptophyta</taxon>
        <taxon>Embryophyta</taxon>
        <taxon>Tracheophyta</taxon>
        <taxon>Spermatophyta</taxon>
        <taxon>Magnoliopsida</taxon>
        <taxon>eudicotyledons</taxon>
        <taxon>Gunneridae</taxon>
        <taxon>Pentapetalae</taxon>
        <taxon>rosids</taxon>
        <taxon>malvids</taxon>
        <taxon>Malvales</taxon>
        <taxon>Malvaceae</taxon>
        <taxon>Malvoideae</taxon>
        <taxon>Hibiscus</taxon>
    </lineage>
</organism>
<dbReference type="EMBL" id="VEPZ02001197">
    <property type="protein sequence ID" value="KAE8688053.1"/>
    <property type="molecule type" value="Genomic_DNA"/>
</dbReference>
<accession>A0A6A2Z8V8</accession>
<proteinExistence type="predicted"/>
<evidence type="ECO:0000313" key="1">
    <source>
        <dbReference type="EMBL" id="KAE8688053.1"/>
    </source>
</evidence>
<sequence>MDGSFAVKLSFELDVLRCEVEIQSRVVVLRQIGFGLDILRCEVEIQYCISCVASSSISFPDKAISVPTREGYGVRAYFLGDAPELLKWIQFLLRIFCTILLNANQFSIVCPGHYHDIYNEHSHHTTWGMGASWIPPGMVTLRSLDSCLEVPDGVYVVNLSITLLHRRFLISLPFPDLALLYGHFYISPTMTKLEKFLDVIVTRNDLDKSFLVLIWNRLAGCTTGWLNQTDSPGSNGSGVGHFLHILSSFNRTW</sequence>
<dbReference type="Proteomes" id="UP000436088">
    <property type="component" value="Unassembled WGS sequence"/>
</dbReference>
<evidence type="ECO:0000313" key="2">
    <source>
        <dbReference type="Proteomes" id="UP000436088"/>
    </source>
</evidence>
<gene>
    <name evidence="1" type="ORF">F3Y22_tig00111002pilonHSYRG00010</name>
</gene>
<comment type="caution">
    <text evidence="1">The sequence shown here is derived from an EMBL/GenBank/DDBJ whole genome shotgun (WGS) entry which is preliminary data.</text>
</comment>
<protein>
    <submittedName>
        <fullName evidence="1">Uncharacterized protein</fullName>
    </submittedName>
</protein>
<name>A0A6A2Z8V8_HIBSY</name>
<keyword evidence="2" id="KW-1185">Reference proteome</keyword>